<name>E9I880_SOLIN</name>
<sequence length="162" mass="18637">MQAEEDRYKVPLFDGTNFSNWKFRMETLLAEHDLTDYVERPVTRTIELKDTDTPKQKAQKEAQLKPLFKSDRKYKSLIVQRIGDSHLDFYGGLWRLRVIPGHRNSCSHRRLNPTGVGGPSRTFPAKLAVGSFRIASTSSHWMSDPGWYKALVCGKNYLIYTG</sequence>
<dbReference type="Pfam" id="PF13961">
    <property type="entry name" value="DUF4219"/>
    <property type="match status" value="1"/>
</dbReference>
<dbReference type="EMBL" id="GL761494">
    <property type="protein sequence ID" value="EFZ23222.1"/>
    <property type="molecule type" value="Genomic_DNA"/>
</dbReference>
<gene>
    <name evidence="2" type="ORF">SINV_08561</name>
</gene>
<feature type="domain" description="DUF4219" evidence="1">
    <location>
        <begin position="13"/>
        <end position="39"/>
    </location>
</feature>
<feature type="non-terminal residue" evidence="2">
    <location>
        <position position="162"/>
    </location>
</feature>
<dbReference type="InterPro" id="IPR025314">
    <property type="entry name" value="DUF4219"/>
</dbReference>
<dbReference type="HOGENOM" id="CLU_1637525_0_0_1"/>
<protein>
    <recommendedName>
        <fullName evidence="1">DUF4219 domain-containing protein</fullName>
    </recommendedName>
</protein>
<organism>
    <name type="scientific">Solenopsis invicta</name>
    <name type="common">Red imported fire ant</name>
    <name type="synonym">Solenopsis wagneri</name>
    <dbReference type="NCBI Taxonomy" id="13686"/>
    <lineage>
        <taxon>Eukaryota</taxon>
        <taxon>Metazoa</taxon>
        <taxon>Ecdysozoa</taxon>
        <taxon>Arthropoda</taxon>
        <taxon>Hexapoda</taxon>
        <taxon>Insecta</taxon>
        <taxon>Pterygota</taxon>
        <taxon>Neoptera</taxon>
        <taxon>Endopterygota</taxon>
        <taxon>Hymenoptera</taxon>
        <taxon>Apocrita</taxon>
        <taxon>Aculeata</taxon>
        <taxon>Formicoidea</taxon>
        <taxon>Formicidae</taxon>
        <taxon>Myrmicinae</taxon>
        <taxon>Solenopsis</taxon>
    </lineage>
</organism>
<reference evidence="2" key="1">
    <citation type="journal article" date="2011" name="Proc. Natl. Acad. Sci. U.S.A.">
        <title>The genome of the fire ant Solenopsis invicta.</title>
        <authorList>
            <person name="Wurm Y."/>
            <person name="Wang J."/>
            <person name="Riba-Grognuz O."/>
            <person name="Corona M."/>
            <person name="Nygaard S."/>
            <person name="Hunt B.G."/>
            <person name="Ingram K.K."/>
            <person name="Falquet L."/>
            <person name="Nipitwattanaphon M."/>
            <person name="Gotzek D."/>
            <person name="Dijkstra M.B."/>
            <person name="Oettler J."/>
            <person name="Comtesse F."/>
            <person name="Shih C.J."/>
            <person name="Wu W.J."/>
            <person name="Yang C.C."/>
            <person name="Thomas J."/>
            <person name="Beaudoing E."/>
            <person name="Pradervand S."/>
            <person name="Flegel V."/>
            <person name="Cook E.D."/>
            <person name="Fabbretti R."/>
            <person name="Stockinger H."/>
            <person name="Long L."/>
            <person name="Farmerie W.G."/>
            <person name="Oakey J."/>
            <person name="Boomsma J.J."/>
            <person name="Pamilo P."/>
            <person name="Yi S.V."/>
            <person name="Heinze J."/>
            <person name="Goodisman M.A."/>
            <person name="Farinelli L."/>
            <person name="Harshman K."/>
            <person name="Hulo N."/>
            <person name="Cerutti L."/>
            <person name="Xenarios I."/>
            <person name="Shoemaker D."/>
            <person name="Keller L."/>
        </authorList>
    </citation>
    <scope>NUCLEOTIDE SEQUENCE [LARGE SCALE GENOMIC DNA]</scope>
</reference>
<evidence type="ECO:0000313" key="2">
    <source>
        <dbReference type="EMBL" id="EFZ23222.1"/>
    </source>
</evidence>
<proteinExistence type="predicted"/>
<dbReference type="AlphaFoldDB" id="E9I880"/>
<evidence type="ECO:0000259" key="1">
    <source>
        <dbReference type="Pfam" id="PF13961"/>
    </source>
</evidence>
<accession>E9I880</accession>